<feature type="region of interest" description="Disordered" evidence="1">
    <location>
        <begin position="1"/>
        <end position="20"/>
    </location>
</feature>
<protein>
    <submittedName>
        <fullName evidence="2">Uncharacterized protein</fullName>
    </submittedName>
</protein>
<dbReference type="AlphaFoldDB" id="A0A0V8HP74"/>
<accession>A0A0V8HP74</accession>
<evidence type="ECO:0000313" key="3">
    <source>
        <dbReference type="Proteomes" id="UP000181997"/>
    </source>
</evidence>
<dbReference type="Proteomes" id="UP000181997">
    <property type="component" value="Unassembled WGS sequence"/>
</dbReference>
<name>A0A0V8HP74_9BACI</name>
<proteinExistence type="predicted"/>
<gene>
    <name evidence="2" type="ORF">GA0061094_0130</name>
</gene>
<sequence length="365" mass="39188">MGKDIRSIRGNQTPNPNPIGPECIRVQKVYDWVVISDRYSNKVDLPDDCIAAIASCSGQVTATCEEVPGSRDCDEVASRPANVPGVEGARIVTLVLSTELRIRFFCAGSSICEFTVPVSFTDEVILCNPPGTEINCDIFDVDCAVVLSRLLDNRVLIDVVICADVQVEAEVKLEVEAKFCGPRQAIPIENLRPQCDRFPLFPRQCPTFFPPANCGCQGSASLLNELRTVNVRSGGGLTSVDGRLTLNTVICDQCTLSGSSLTAVFQDLPGGADPAVDQSFTFFATQFNQPVCGATDPPTNLVITGVGTFKLAGQEETNAQFQMTIDDATNTVTLTIREEGGTEILASMTVAIPAENIFVGDCDQF</sequence>
<dbReference type="EMBL" id="FMAU01000001">
    <property type="protein sequence ID" value="SCB73203.1"/>
    <property type="molecule type" value="Genomic_DNA"/>
</dbReference>
<evidence type="ECO:0000256" key="1">
    <source>
        <dbReference type="SAM" id="MobiDB-lite"/>
    </source>
</evidence>
<organism evidence="2 3">
    <name type="scientific">[Bacillus] enclensis</name>
    <dbReference type="NCBI Taxonomy" id="1402860"/>
    <lineage>
        <taxon>Bacteria</taxon>
        <taxon>Bacillati</taxon>
        <taxon>Bacillota</taxon>
        <taxon>Bacilli</taxon>
        <taxon>Bacillales</taxon>
        <taxon>Bacillaceae</taxon>
        <taxon>Rossellomorea</taxon>
    </lineage>
</organism>
<dbReference type="RefSeq" id="WP_058297071.1">
    <property type="nucleotide sequence ID" value="NZ_FMAU01000001.1"/>
</dbReference>
<reference evidence="3" key="1">
    <citation type="submission" date="2016-08" db="EMBL/GenBank/DDBJ databases">
        <authorList>
            <person name="Varghese N."/>
            <person name="Submissions Spin"/>
        </authorList>
    </citation>
    <scope>NUCLEOTIDE SEQUENCE [LARGE SCALE GENOMIC DNA]</scope>
    <source>
        <strain evidence="3">SGD-1123</strain>
    </source>
</reference>
<keyword evidence="3" id="KW-1185">Reference proteome</keyword>
<dbReference type="OrthoDB" id="2680078at2"/>
<evidence type="ECO:0000313" key="2">
    <source>
        <dbReference type="EMBL" id="SCB73203.1"/>
    </source>
</evidence>